<dbReference type="PANTHER" id="PTHR42897">
    <property type="entry name" value="PYRUVATE SYNTHASE SUBUNIT PORB"/>
    <property type="match status" value="1"/>
</dbReference>
<evidence type="ECO:0000256" key="1">
    <source>
        <dbReference type="ARBA" id="ARBA00023002"/>
    </source>
</evidence>
<comment type="caution">
    <text evidence="3">The sequence shown here is derived from an EMBL/GenBank/DDBJ whole genome shotgun (WGS) entry which is preliminary data.</text>
</comment>
<dbReference type="InParanoid" id="A0A0D2HXX8"/>
<evidence type="ECO:0000313" key="3">
    <source>
        <dbReference type="EMBL" id="KIX15158.1"/>
    </source>
</evidence>
<dbReference type="Pfam" id="PF02775">
    <property type="entry name" value="TPP_enzyme_C"/>
    <property type="match status" value="1"/>
</dbReference>
<dbReference type="GO" id="GO:0044281">
    <property type="term" value="P:small molecule metabolic process"/>
    <property type="evidence" value="ECO:0007669"/>
    <property type="project" value="UniProtKB-ARBA"/>
</dbReference>
<dbReference type="GO" id="GO:0030976">
    <property type="term" value="F:thiamine pyrophosphate binding"/>
    <property type="evidence" value="ECO:0007669"/>
    <property type="project" value="InterPro"/>
</dbReference>
<reference evidence="3 4" key="1">
    <citation type="submission" date="2013-11" db="EMBL/GenBank/DDBJ databases">
        <title>Metagenomic analysis of a methanogenic consortium involved in long chain n-alkane degradation.</title>
        <authorList>
            <person name="Davidova I.A."/>
            <person name="Callaghan A.V."/>
            <person name="Wawrik B."/>
            <person name="Pruitt S."/>
            <person name="Marks C."/>
            <person name="Duncan K.E."/>
            <person name="Suflita J.M."/>
        </authorList>
    </citation>
    <scope>NUCLEOTIDE SEQUENCE [LARGE SCALE GENOMIC DNA]</scope>
    <source>
        <strain evidence="3 4">SPR</strain>
    </source>
</reference>
<dbReference type="InterPro" id="IPR029061">
    <property type="entry name" value="THDP-binding"/>
</dbReference>
<protein>
    <submittedName>
        <fullName evidence="3">Pyruvate ferredoxin oxidoreductase subunit beta</fullName>
    </submittedName>
</protein>
<dbReference type="GO" id="GO:0016491">
    <property type="term" value="F:oxidoreductase activity"/>
    <property type="evidence" value="ECO:0007669"/>
    <property type="project" value="UniProtKB-KW"/>
</dbReference>
<dbReference type="Proteomes" id="UP000032233">
    <property type="component" value="Unassembled WGS sequence"/>
</dbReference>
<accession>A0A0D2HXX8</accession>
<feature type="domain" description="Thiamine pyrophosphate enzyme TPP-binding" evidence="2">
    <location>
        <begin position="56"/>
        <end position="225"/>
    </location>
</feature>
<dbReference type="CDD" id="cd03376">
    <property type="entry name" value="TPP_PFOR_porB_like"/>
    <property type="match status" value="1"/>
</dbReference>
<dbReference type="InterPro" id="IPR051479">
    <property type="entry name" value="PorB-like"/>
</dbReference>
<gene>
    <name evidence="3" type="ORF">X474_05310</name>
</gene>
<dbReference type="PANTHER" id="PTHR42897:SF2">
    <property type="entry name" value="PYRUVATE SYNTHASE SUBUNIT PORB"/>
    <property type="match status" value="1"/>
</dbReference>
<dbReference type="STRING" id="1429043.X474_05310"/>
<keyword evidence="3" id="KW-0670">Pyruvate</keyword>
<name>A0A0D2HXX8_9BACT</name>
<dbReference type="SUPFAM" id="SSF52518">
    <property type="entry name" value="Thiamin diphosphate-binding fold (THDP-binding)"/>
    <property type="match status" value="1"/>
</dbReference>
<dbReference type="Gene3D" id="3.40.50.970">
    <property type="match status" value="2"/>
</dbReference>
<keyword evidence="4" id="KW-1185">Reference proteome</keyword>
<evidence type="ECO:0000313" key="4">
    <source>
        <dbReference type="Proteomes" id="UP000032233"/>
    </source>
</evidence>
<dbReference type="EMBL" id="AZAC01000004">
    <property type="protein sequence ID" value="KIX15158.1"/>
    <property type="molecule type" value="Genomic_DNA"/>
</dbReference>
<dbReference type="PATRIC" id="fig|1429043.3.peg.1130"/>
<keyword evidence="1" id="KW-0560">Oxidoreductase</keyword>
<dbReference type="RefSeq" id="WP_044347120.1">
    <property type="nucleotide sequence ID" value="NZ_AZAC01000004.1"/>
</dbReference>
<evidence type="ECO:0000259" key="2">
    <source>
        <dbReference type="Pfam" id="PF02775"/>
    </source>
</evidence>
<sequence length="315" mass="34364">MSAEQACAFEKITPKNLPKFEALASGHRACQGCAEMLAMRLVFKAVGPDVIVVSATGCMEVVTTPYPQTAWEVPWLHTAFENASAVASGVEAARKAMFDKGRLKNNETKIVAIGGDGGTADIGFQSLSGALERGHNFTYVCFDNEAYMNTGIQRSSATPEGAWTTTTPLGEMAKNGKEGHKKDLAAIVAAHKIPYVATATPAGHIDLMNKVRRAVNTPGPAFIHVLSPCPTGWRMPTQYAVKVAKMAVDTRVFPLYEVIDGKYVLSRQAKKAKPIEEYLKMQGRFKHLKQQEIDFLQASVDQRFAELNWLAGKED</sequence>
<dbReference type="AlphaFoldDB" id="A0A0D2HXX8"/>
<dbReference type="OrthoDB" id="9794954at2"/>
<proteinExistence type="predicted"/>
<organism evidence="3 4">
    <name type="scientific">Dethiosulfatarculus sandiegensis</name>
    <dbReference type="NCBI Taxonomy" id="1429043"/>
    <lineage>
        <taxon>Bacteria</taxon>
        <taxon>Pseudomonadati</taxon>
        <taxon>Thermodesulfobacteriota</taxon>
        <taxon>Desulfarculia</taxon>
        <taxon>Desulfarculales</taxon>
        <taxon>Desulfarculaceae</taxon>
        <taxon>Dethiosulfatarculus</taxon>
    </lineage>
</organism>
<dbReference type="InterPro" id="IPR011766">
    <property type="entry name" value="TPP_enzyme_TPP-bd"/>
</dbReference>